<protein>
    <submittedName>
        <fullName evidence="1">Uncharacterized protein</fullName>
    </submittedName>
</protein>
<reference evidence="2" key="1">
    <citation type="submission" date="2017-11" db="EMBL/GenBank/DDBJ databases">
        <authorList>
            <person name="Blom J."/>
        </authorList>
    </citation>
    <scope>NUCLEOTIDE SEQUENCE [LARGE SCALE GENOMIC DNA]</scope>
</reference>
<evidence type="ECO:0000313" key="1">
    <source>
        <dbReference type="EMBL" id="SOS14372.1"/>
    </source>
</evidence>
<name>A0A193SIB2_9PSED</name>
<dbReference type="EMBL" id="LT963395">
    <property type="protein sequence ID" value="SOS14372.1"/>
    <property type="molecule type" value="Genomic_DNA"/>
</dbReference>
<gene>
    <name evidence="1" type="ORF">PL963_00221</name>
</gene>
<dbReference type="Proteomes" id="UP000239025">
    <property type="component" value="Chromosome 1"/>
</dbReference>
<organism evidence="1 2">
    <name type="scientific">Pseudomonas cerasi</name>
    <dbReference type="NCBI Taxonomy" id="1583341"/>
    <lineage>
        <taxon>Bacteria</taxon>
        <taxon>Pseudomonadati</taxon>
        <taxon>Pseudomonadota</taxon>
        <taxon>Gammaproteobacteria</taxon>
        <taxon>Pseudomonadales</taxon>
        <taxon>Pseudomonadaceae</taxon>
        <taxon>Pseudomonas</taxon>
    </lineage>
</organism>
<keyword evidence="2" id="KW-1185">Reference proteome</keyword>
<accession>A0A193SIB2</accession>
<dbReference type="AlphaFoldDB" id="A0A193SIB2"/>
<evidence type="ECO:0000313" key="2">
    <source>
        <dbReference type="Proteomes" id="UP000239025"/>
    </source>
</evidence>
<sequence length="58" mass="6608">MLDTAAMRSEICTLIGSQRVSLSDAENQLVEYFRQITDQERGQVLRLMEALALHPETE</sequence>
<proteinExistence type="predicted"/>
<dbReference type="RefSeq" id="WP_157893885.1">
    <property type="nucleotide sequence ID" value="NZ_LT222319.1"/>
</dbReference>